<dbReference type="InterPro" id="IPR005650">
    <property type="entry name" value="BlaI_family"/>
</dbReference>
<keyword evidence="6" id="KW-1185">Reference proteome</keyword>
<dbReference type="PATRIC" id="fig|394096.3.peg.3655"/>
<accession>A0A085WL13</accession>
<dbReference type="PIRSF" id="PIRSF019455">
    <property type="entry name" value="CopR_AtkY"/>
    <property type="match status" value="1"/>
</dbReference>
<dbReference type="AlphaFoldDB" id="A0A085WL13"/>
<evidence type="ECO:0000256" key="4">
    <source>
        <dbReference type="ARBA" id="ARBA00023163"/>
    </source>
</evidence>
<dbReference type="Gene3D" id="1.10.10.10">
    <property type="entry name" value="Winged helix-like DNA-binding domain superfamily/Winged helix DNA-binding domain"/>
    <property type="match status" value="1"/>
</dbReference>
<comment type="caution">
    <text evidence="5">The sequence shown here is derived from an EMBL/GenBank/DDBJ whole genome shotgun (WGS) entry which is preliminary data.</text>
</comment>
<dbReference type="STRING" id="394096.DB31_7613"/>
<evidence type="ECO:0000256" key="1">
    <source>
        <dbReference type="ARBA" id="ARBA00011046"/>
    </source>
</evidence>
<evidence type="ECO:0000313" key="6">
    <source>
        <dbReference type="Proteomes" id="UP000028725"/>
    </source>
</evidence>
<dbReference type="SUPFAM" id="SSF46785">
    <property type="entry name" value="Winged helix' DNA-binding domain"/>
    <property type="match status" value="1"/>
</dbReference>
<gene>
    <name evidence="5" type="ORF">DB31_7613</name>
</gene>
<dbReference type="GO" id="GO:0003677">
    <property type="term" value="F:DNA binding"/>
    <property type="evidence" value="ECO:0007669"/>
    <property type="project" value="UniProtKB-KW"/>
</dbReference>
<keyword evidence="3" id="KW-0238">DNA-binding</keyword>
<name>A0A085WL13_9BACT</name>
<dbReference type="InterPro" id="IPR036390">
    <property type="entry name" value="WH_DNA-bd_sf"/>
</dbReference>
<keyword evidence="2" id="KW-0805">Transcription regulation</keyword>
<protein>
    <submittedName>
        <fullName evidence="5">Transcriptional repressor, BlaI/MecI family protein</fullName>
    </submittedName>
</protein>
<evidence type="ECO:0000313" key="5">
    <source>
        <dbReference type="EMBL" id="KFE68376.1"/>
    </source>
</evidence>
<reference evidence="5 6" key="1">
    <citation type="submission" date="2014-04" db="EMBL/GenBank/DDBJ databases">
        <title>Genome assembly of Hyalangium minutum DSM 14724.</title>
        <authorList>
            <person name="Sharma G."/>
            <person name="Subramanian S."/>
        </authorList>
    </citation>
    <scope>NUCLEOTIDE SEQUENCE [LARGE SCALE GENOMIC DNA]</scope>
    <source>
        <strain evidence="5 6">DSM 14724</strain>
    </source>
</reference>
<organism evidence="5 6">
    <name type="scientific">Hyalangium minutum</name>
    <dbReference type="NCBI Taxonomy" id="394096"/>
    <lineage>
        <taxon>Bacteria</taxon>
        <taxon>Pseudomonadati</taxon>
        <taxon>Myxococcota</taxon>
        <taxon>Myxococcia</taxon>
        <taxon>Myxococcales</taxon>
        <taxon>Cystobacterineae</taxon>
        <taxon>Archangiaceae</taxon>
        <taxon>Hyalangium</taxon>
    </lineage>
</organism>
<proteinExistence type="inferred from homology"/>
<sequence length="135" mass="15047">MLDAEGAMSEANLPRPTDSELAILRVLWSRGASTVREVHEALQDGSGYTTILKLMQIMTEKGLVVRDESQRAHVYTTRLPQEKTQRQLVTDLVDRAFGGSPAQLAMQALSTKKTSPEELAELRRLLDSLEKEVEP</sequence>
<keyword evidence="4" id="KW-0804">Transcription</keyword>
<evidence type="ECO:0000256" key="3">
    <source>
        <dbReference type="ARBA" id="ARBA00023125"/>
    </source>
</evidence>
<evidence type="ECO:0000256" key="2">
    <source>
        <dbReference type="ARBA" id="ARBA00023015"/>
    </source>
</evidence>
<dbReference type="Gene3D" id="1.10.4040.10">
    <property type="entry name" value="Penicillinase repressor domain"/>
    <property type="match status" value="1"/>
</dbReference>
<dbReference type="Proteomes" id="UP000028725">
    <property type="component" value="Unassembled WGS sequence"/>
</dbReference>
<comment type="similarity">
    <text evidence="1">Belongs to the BlaI transcriptional regulatory family.</text>
</comment>
<dbReference type="EMBL" id="JMCB01000006">
    <property type="protein sequence ID" value="KFE68376.1"/>
    <property type="molecule type" value="Genomic_DNA"/>
</dbReference>
<dbReference type="InterPro" id="IPR036388">
    <property type="entry name" value="WH-like_DNA-bd_sf"/>
</dbReference>
<dbReference type="GO" id="GO:0045892">
    <property type="term" value="P:negative regulation of DNA-templated transcription"/>
    <property type="evidence" value="ECO:0007669"/>
    <property type="project" value="InterPro"/>
</dbReference>
<dbReference type="Pfam" id="PF03965">
    <property type="entry name" value="Penicillinase_R"/>
    <property type="match status" value="1"/>
</dbReference>